<evidence type="ECO:0000259" key="5">
    <source>
        <dbReference type="PROSITE" id="PS50977"/>
    </source>
</evidence>
<dbReference type="PANTHER" id="PTHR30055">
    <property type="entry name" value="HTH-TYPE TRANSCRIPTIONAL REGULATOR RUTR"/>
    <property type="match status" value="1"/>
</dbReference>
<name>A0ABY7K0Q5_9ACTN</name>
<protein>
    <submittedName>
        <fullName evidence="6">TetR/AcrR family transcriptional regulator</fullName>
    </submittedName>
</protein>
<accession>A0ABY7K0Q5</accession>
<dbReference type="Pfam" id="PF00440">
    <property type="entry name" value="TetR_N"/>
    <property type="match status" value="1"/>
</dbReference>
<dbReference type="PANTHER" id="PTHR30055:SF234">
    <property type="entry name" value="HTH-TYPE TRANSCRIPTIONAL REGULATOR BETI"/>
    <property type="match status" value="1"/>
</dbReference>
<dbReference type="RefSeq" id="WP_269444302.1">
    <property type="nucleotide sequence ID" value="NZ_CP097463.1"/>
</dbReference>
<dbReference type="InterPro" id="IPR049484">
    <property type="entry name" value="Rv0078-like_C"/>
</dbReference>
<dbReference type="InterPro" id="IPR036271">
    <property type="entry name" value="Tet_transcr_reg_TetR-rel_C_sf"/>
</dbReference>
<dbReference type="InterPro" id="IPR009057">
    <property type="entry name" value="Homeodomain-like_sf"/>
</dbReference>
<dbReference type="Proteomes" id="UP001164693">
    <property type="component" value="Chromosome"/>
</dbReference>
<sequence>MTGKPRTQKSRSAATREALVSAARTLFAARGYADVGTEEIVRTAGLTRGALYHHFADKEALFAAAFEEVEVETNVRILQAVESDGTADPIAAMQLGAAAFLDVCTEPEMARIMLLDAPSVLGWERWTEISNQHNMGLVQALLTRAAEVGRIPAQPIPPLAHTLLGALREAALFLARADDRAQARSDVGAVMDLIIRSIGSA</sequence>
<organism evidence="6 7">
    <name type="scientific">Jatrophihabitans cynanchi</name>
    <dbReference type="NCBI Taxonomy" id="2944128"/>
    <lineage>
        <taxon>Bacteria</taxon>
        <taxon>Bacillati</taxon>
        <taxon>Actinomycetota</taxon>
        <taxon>Actinomycetes</taxon>
        <taxon>Jatrophihabitantales</taxon>
        <taxon>Jatrophihabitantaceae</taxon>
        <taxon>Jatrophihabitans</taxon>
    </lineage>
</organism>
<dbReference type="InterPro" id="IPR050109">
    <property type="entry name" value="HTH-type_TetR-like_transc_reg"/>
</dbReference>
<reference evidence="6" key="1">
    <citation type="submission" date="2022-05" db="EMBL/GenBank/DDBJ databases">
        <title>Jatrophihabitans sp. SB3-54 whole genome sequence.</title>
        <authorList>
            <person name="Suh M.K."/>
            <person name="Eom M.K."/>
            <person name="Kim J.S."/>
            <person name="Kim H.S."/>
            <person name="Do H.E."/>
            <person name="Shin Y.K."/>
            <person name="Lee J.-S."/>
        </authorList>
    </citation>
    <scope>NUCLEOTIDE SEQUENCE</scope>
    <source>
        <strain evidence="6">SB3-54</strain>
    </source>
</reference>
<dbReference type="Pfam" id="PF21351">
    <property type="entry name" value="TetR_C_41"/>
    <property type="match status" value="1"/>
</dbReference>
<keyword evidence="7" id="KW-1185">Reference proteome</keyword>
<evidence type="ECO:0000256" key="4">
    <source>
        <dbReference type="PROSITE-ProRule" id="PRU00335"/>
    </source>
</evidence>
<keyword evidence="2 4" id="KW-0238">DNA-binding</keyword>
<evidence type="ECO:0000256" key="3">
    <source>
        <dbReference type="ARBA" id="ARBA00023163"/>
    </source>
</evidence>
<feature type="domain" description="HTH tetR-type" evidence="5">
    <location>
        <begin position="13"/>
        <end position="73"/>
    </location>
</feature>
<evidence type="ECO:0000256" key="2">
    <source>
        <dbReference type="ARBA" id="ARBA00023125"/>
    </source>
</evidence>
<gene>
    <name evidence="6" type="ORF">M6B22_03045</name>
</gene>
<dbReference type="SUPFAM" id="SSF48498">
    <property type="entry name" value="Tetracyclin repressor-like, C-terminal domain"/>
    <property type="match status" value="1"/>
</dbReference>
<dbReference type="Gene3D" id="1.10.357.10">
    <property type="entry name" value="Tetracycline Repressor, domain 2"/>
    <property type="match status" value="1"/>
</dbReference>
<feature type="DNA-binding region" description="H-T-H motif" evidence="4">
    <location>
        <begin position="36"/>
        <end position="55"/>
    </location>
</feature>
<keyword evidence="1" id="KW-0805">Transcription regulation</keyword>
<dbReference type="EMBL" id="CP097463">
    <property type="protein sequence ID" value="WAX57755.1"/>
    <property type="molecule type" value="Genomic_DNA"/>
</dbReference>
<dbReference type="InterPro" id="IPR001647">
    <property type="entry name" value="HTH_TetR"/>
</dbReference>
<keyword evidence="3" id="KW-0804">Transcription</keyword>
<dbReference type="PRINTS" id="PR00455">
    <property type="entry name" value="HTHTETR"/>
</dbReference>
<proteinExistence type="predicted"/>
<evidence type="ECO:0000313" key="7">
    <source>
        <dbReference type="Proteomes" id="UP001164693"/>
    </source>
</evidence>
<dbReference type="SUPFAM" id="SSF46689">
    <property type="entry name" value="Homeodomain-like"/>
    <property type="match status" value="1"/>
</dbReference>
<evidence type="ECO:0000256" key="1">
    <source>
        <dbReference type="ARBA" id="ARBA00023015"/>
    </source>
</evidence>
<evidence type="ECO:0000313" key="6">
    <source>
        <dbReference type="EMBL" id="WAX57755.1"/>
    </source>
</evidence>
<dbReference type="PROSITE" id="PS50977">
    <property type="entry name" value="HTH_TETR_2"/>
    <property type="match status" value="1"/>
</dbReference>